<evidence type="ECO:0000313" key="4">
    <source>
        <dbReference type="EMBL" id="TXG67710.1"/>
    </source>
</evidence>
<dbReference type="InterPro" id="IPR050216">
    <property type="entry name" value="LRR_domain-containing"/>
</dbReference>
<dbReference type="Pfam" id="PF20160">
    <property type="entry name" value="C-JID"/>
    <property type="match status" value="1"/>
</dbReference>
<keyword evidence="1" id="KW-0433">Leucine-rich repeat</keyword>
<name>A0A5C7IEG8_9ROSI</name>
<protein>
    <recommendedName>
        <fullName evidence="3">C-JID domain-containing protein</fullName>
    </recommendedName>
</protein>
<dbReference type="OrthoDB" id="1720021at2759"/>
<organism evidence="4 5">
    <name type="scientific">Acer yangbiense</name>
    <dbReference type="NCBI Taxonomy" id="1000413"/>
    <lineage>
        <taxon>Eukaryota</taxon>
        <taxon>Viridiplantae</taxon>
        <taxon>Streptophyta</taxon>
        <taxon>Embryophyta</taxon>
        <taxon>Tracheophyta</taxon>
        <taxon>Spermatophyta</taxon>
        <taxon>Magnoliopsida</taxon>
        <taxon>eudicotyledons</taxon>
        <taxon>Gunneridae</taxon>
        <taxon>Pentapetalae</taxon>
        <taxon>rosids</taxon>
        <taxon>malvids</taxon>
        <taxon>Sapindales</taxon>
        <taxon>Sapindaceae</taxon>
        <taxon>Hippocastanoideae</taxon>
        <taxon>Acereae</taxon>
        <taxon>Acer</taxon>
    </lineage>
</organism>
<keyword evidence="2" id="KW-0677">Repeat</keyword>
<dbReference type="EMBL" id="VAHF01000003">
    <property type="protein sequence ID" value="TXG67710.1"/>
    <property type="molecule type" value="Genomic_DNA"/>
</dbReference>
<dbReference type="SUPFAM" id="SSF52058">
    <property type="entry name" value="L domain-like"/>
    <property type="match status" value="1"/>
</dbReference>
<keyword evidence="5" id="KW-1185">Reference proteome</keyword>
<feature type="domain" description="C-JID" evidence="3">
    <location>
        <begin position="172"/>
        <end position="316"/>
    </location>
</feature>
<comment type="caution">
    <text evidence="4">The sequence shown here is derived from an EMBL/GenBank/DDBJ whole genome shotgun (WGS) entry which is preliminary data.</text>
</comment>
<dbReference type="Gene3D" id="3.80.10.10">
    <property type="entry name" value="Ribonuclease Inhibitor"/>
    <property type="match status" value="2"/>
</dbReference>
<dbReference type="InterPro" id="IPR032675">
    <property type="entry name" value="LRR_dom_sf"/>
</dbReference>
<dbReference type="AlphaFoldDB" id="A0A5C7IEG8"/>
<sequence length="358" mass="40488">MNLGWSRHLTSCPDLSAAPNLEELNLVGCTSLVQITPSVQSLKKIEYLDLRDCESLTGLPDLSGMKSLESLHLAGCKSEVVAQNAICSRLRSLPNNICKFKSLQRLGLSGCSKLDKLPDDIGALDALRDLEVEGTAMREVPPSILSLNNLHMLPFRRCKDLDAPPLDTIICFPGSEVPELFSFQSMESVITVELPTDWFNDNFVSFALCAIVEFQDHKIDVQYLEIFCKCKLKSGDEYEDVCAGTLDAFADLRHGTRYIGSDDLVYMGFDNRMYPRDIGDNNEASFQFYIGPHYNGKRREDCKLKKCVVRLMYVQDHREFNGSFSSVKEEDKTRPHQEIEINLISLRENPTDQFKVHK</sequence>
<dbReference type="InterPro" id="IPR045344">
    <property type="entry name" value="C-JID"/>
</dbReference>
<accession>A0A5C7IEG8</accession>
<dbReference type="Proteomes" id="UP000323000">
    <property type="component" value="Chromosome 3"/>
</dbReference>
<dbReference type="PANTHER" id="PTHR48051">
    <property type="match status" value="1"/>
</dbReference>
<dbReference type="GO" id="GO:0005737">
    <property type="term" value="C:cytoplasm"/>
    <property type="evidence" value="ECO:0007669"/>
    <property type="project" value="TreeGrafter"/>
</dbReference>
<evidence type="ECO:0000256" key="1">
    <source>
        <dbReference type="ARBA" id="ARBA00022614"/>
    </source>
</evidence>
<dbReference type="PANTHER" id="PTHR48051:SF46">
    <property type="entry name" value="LEUCINE RICH REPEAT-CONTAINING DOMAIN PROTEIN"/>
    <property type="match status" value="1"/>
</dbReference>
<proteinExistence type="predicted"/>
<gene>
    <name evidence="4" type="ORF">EZV62_008985</name>
</gene>
<evidence type="ECO:0000256" key="2">
    <source>
        <dbReference type="ARBA" id="ARBA00022737"/>
    </source>
</evidence>
<reference evidence="5" key="1">
    <citation type="journal article" date="2019" name="Gigascience">
        <title>De novo genome assembly of the endangered Acer yangbiense, a plant species with extremely small populations endemic to Yunnan Province, China.</title>
        <authorList>
            <person name="Yang J."/>
            <person name="Wariss H.M."/>
            <person name="Tao L."/>
            <person name="Zhang R."/>
            <person name="Yun Q."/>
            <person name="Hollingsworth P."/>
            <person name="Dao Z."/>
            <person name="Luo G."/>
            <person name="Guo H."/>
            <person name="Ma Y."/>
            <person name="Sun W."/>
        </authorList>
    </citation>
    <scope>NUCLEOTIDE SEQUENCE [LARGE SCALE GENOMIC DNA]</scope>
    <source>
        <strain evidence="5">cv. Malutang</strain>
    </source>
</reference>
<evidence type="ECO:0000259" key="3">
    <source>
        <dbReference type="Pfam" id="PF20160"/>
    </source>
</evidence>
<evidence type="ECO:0000313" key="5">
    <source>
        <dbReference type="Proteomes" id="UP000323000"/>
    </source>
</evidence>